<gene>
    <name evidence="1" type="ORF">FRC98_06885</name>
</gene>
<reference evidence="1 2" key="1">
    <citation type="submission" date="2019-08" db="EMBL/GenBank/DDBJ databases">
        <title>Bradymonadales sp. TMQ4.</title>
        <authorList>
            <person name="Liang Q."/>
        </authorList>
    </citation>
    <scope>NUCLEOTIDE SEQUENCE [LARGE SCALE GENOMIC DNA]</scope>
    <source>
        <strain evidence="1 2">TMQ4</strain>
    </source>
</reference>
<proteinExistence type="predicted"/>
<accession>A0A5C6X9T7</accession>
<protein>
    <submittedName>
        <fullName evidence="1">Uncharacterized protein</fullName>
    </submittedName>
</protein>
<evidence type="ECO:0000313" key="1">
    <source>
        <dbReference type="EMBL" id="TXD38601.1"/>
    </source>
</evidence>
<dbReference type="OrthoDB" id="5495143at2"/>
<organism evidence="1 2">
    <name type="scientific">Lujinxingia vulgaris</name>
    <dbReference type="NCBI Taxonomy" id="2600176"/>
    <lineage>
        <taxon>Bacteria</taxon>
        <taxon>Deltaproteobacteria</taxon>
        <taxon>Bradymonadales</taxon>
        <taxon>Lujinxingiaceae</taxon>
        <taxon>Lujinxingia</taxon>
    </lineage>
</organism>
<comment type="caution">
    <text evidence="1">The sequence shown here is derived from an EMBL/GenBank/DDBJ whole genome shotgun (WGS) entry which is preliminary data.</text>
</comment>
<sequence>MSLRDRFDEARAGYFASRHRQLRQRGKWADALATLVDEAGWLARHNPTSARWLDLLVEATEVAAQLDDLAEYRAFLNHFADQLLPQDADAEPRVWAALEPLEDLRDTATLEALGTWLTLARPDWPAGPYLEGHALEQSASTSSDLLRAAQAFALAARRAEGATTREGERFRRHCQLRRGALELNMSLNRSAGQTTLGRLNWSEFARAEQLWMAHALTHSERWSDRVRVIDLLLDALRELPSEATSTQGLDDLCAIARELLGNAPLQLHPTEIDRLPELITTLFDATERAHWERHLQARERLQHLVNSPLSESCAAAEVKAALEDLAHNAPLRWQSVAQHAGMLLSAPEQRPDDLVQHTREPIAHFYATLADTLASAERGLPSADLLASLNAAAGALEDEAGALRALALIWPALLDHTSLPPSDACLAELIALARIHARGPSPSYGWWALAAHLYRAGLSACAWPVAQRALQHPFAGEAHDIIYYVKTHTLKEAASREDAASASRWLSLDL</sequence>
<dbReference type="EMBL" id="VOSM01000002">
    <property type="protein sequence ID" value="TXD38601.1"/>
    <property type="molecule type" value="Genomic_DNA"/>
</dbReference>
<keyword evidence="2" id="KW-1185">Reference proteome</keyword>
<dbReference type="AlphaFoldDB" id="A0A5C6X9T7"/>
<evidence type="ECO:0000313" key="2">
    <source>
        <dbReference type="Proteomes" id="UP000321412"/>
    </source>
</evidence>
<dbReference type="RefSeq" id="WP_146980538.1">
    <property type="nucleotide sequence ID" value="NZ_VOSM01000002.1"/>
</dbReference>
<name>A0A5C6X9T7_9DELT</name>
<dbReference type="Proteomes" id="UP000321412">
    <property type="component" value="Unassembled WGS sequence"/>
</dbReference>